<keyword evidence="1" id="KW-1133">Transmembrane helix</keyword>
<keyword evidence="1" id="KW-0812">Transmembrane</keyword>
<feature type="transmembrane region" description="Helical" evidence="1">
    <location>
        <begin position="127"/>
        <end position="148"/>
    </location>
</feature>
<evidence type="ECO:0000256" key="1">
    <source>
        <dbReference type="SAM" id="Phobius"/>
    </source>
</evidence>
<evidence type="ECO:0000313" key="2">
    <source>
        <dbReference type="Proteomes" id="UP000504610"/>
    </source>
</evidence>
<proteinExistence type="predicted"/>
<keyword evidence="2" id="KW-1185">Reference proteome</keyword>
<feature type="transmembrane region" description="Helical" evidence="1">
    <location>
        <begin position="70"/>
        <end position="89"/>
    </location>
</feature>
<reference evidence="3" key="2">
    <citation type="submission" date="2025-08" db="UniProtKB">
        <authorList>
            <consortium name="RefSeq"/>
        </authorList>
    </citation>
    <scope>IDENTIFICATION</scope>
    <source>
        <tissue evidence="3">Leaf</tissue>
    </source>
</reference>
<dbReference type="RefSeq" id="XP_018449501.1">
    <property type="nucleotide sequence ID" value="XM_018593999.2"/>
</dbReference>
<accession>A0A6J0KPP2</accession>
<dbReference type="Pfam" id="PF03134">
    <property type="entry name" value="TB2_DP1_HVA22"/>
    <property type="match status" value="1"/>
</dbReference>
<dbReference type="KEGG" id="rsz:108820958"/>
<dbReference type="OrthoDB" id="434647at2759"/>
<keyword evidence="1" id="KW-0472">Membrane</keyword>
<dbReference type="GeneID" id="108820958"/>
<evidence type="ECO:0000313" key="3">
    <source>
        <dbReference type="RefSeq" id="XP_018449501.1"/>
    </source>
</evidence>
<organism evidence="2 3">
    <name type="scientific">Raphanus sativus</name>
    <name type="common">Radish</name>
    <name type="synonym">Raphanus raphanistrum var. sativus</name>
    <dbReference type="NCBI Taxonomy" id="3726"/>
    <lineage>
        <taxon>Eukaryota</taxon>
        <taxon>Viridiplantae</taxon>
        <taxon>Streptophyta</taxon>
        <taxon>Embryophyta</taxon>
        <taxon>Tracheophyta</taxon>
        <taxon>Spermatophyta</taxon>
        <taxon>Magnoliopsida</taxon>
        <taxon>eudicotyledons</taxon>
        <taxon>Gunneridae</taxon>
        <taxon>Pentapetalae</taxon>
        <taxon>rosids</taxon>
        <taxon>malvids</taxon>
        <taxon>Brassicales</taxon>
        <taxon>Brassicaceae</taxon>
        <taxon>Brassiceae</taxon>
        <taxon>Raphanus</taxon>
    </lineage>
</organism>
<dbReference type="InterPro" id="IPR004345">
    <property type="entry name" value="TB2_DP1_HVA22"/>
</dbReference>
<dbReference type="AlphaFoldDB" id="A0A6J0KPP2"/>
<feature type="transmembrane region" description="Helical" evidence="1">
    <location>
        <begin position="168"/>
        <end position="190"/>
    </location>
</feature>
<gene>
    <name evidence="3" type="primary">LOC108820958</name>
</gene>
<protein>
    <submittedName>
        <fullName evidence="3">Uncharacterized protein LOC108820958 isoform X1</fullName>
    </submittedName>
</protein>
<dbReference type="Proteomes" id="UP000504610">
    <property type="component" value="Chromosome 8"/>
</dbReference>
<sequence length="227" mass="25488">MQESTLKGHAAFIQASLSRHRLRNGHHPHSTDQSVPFAGVSKPAPSNSPCSISISFTFSGVHLSIRCETMIGSFLTRGLVILMAALTIFERVGDTFASWVPLYCEAKLAFFIYLWFPKTRLTKESILCIKVCVAMSSLVCMHLYVLYVMRLYTKTCISHYKLDKTVSFFGPIHIISSIVSSPNYLIFSLLTKITSSLFSPIQTNITLSHSHQTHKFQMFNILLSTSK</sequence>
<name>A0A6J0KPP2_RAPSA</name>
<feature type="transmembrane region" description="Helical" evidence="1">
    <location>
        <begin position="95"/>
        <end position="115"/>
    </location>
</feature>
<reference evidence="2" key="1">
    <citation type="journal article" date="2019" name="Database">
        <title>The radish genome database (RadishGD): an integrated information resource for radish genomics.</title>
        <authorList>
            <person name="Yu H.J."/>
            <person name="Baek S."/>
            <person name="Lee Y.J."/>
            <person name="Cho A."/>
            <person name="Mun J.H."/>
        </authorList>
    </citation>
    <scope>NUCLEOTIDE SEQUENCE [LARGE SCALE GENOMIC DNA]</scope>
    <source>
        <strain evidence="2">cv. WK10039</strain>
    </source>
</reference>